<dbReference type="KEGG" id="bacg:D2962_11730"/>
<keyword evidence="2" id="KW-1185">Reference proteome</keyword>
<dbReference type="SUPFAM" id="SSF48208">
    <property type="entry name" value="Six-hairpin glycosidases"/>
    <property type="match status" value="1"/>
</dbReference>
<reference evidence="1 2" key="1">
    <citation type="submission" date="2018-10" db="EMBL/GenBank/DDBJ databases">
        <authorList>
            <person name="Zhang X."/>
        </authorList>
    </citation>
    <scope>NUCLEOTIDE SEQUENCE [LARGE SCALE GENOMIC DNA]</scope>
    <source>
        <strain evidence="1 2">SK-G1</strain>
    </source>
</reference>
<dbReference type="EMBL" id="CP033169">
    <property type="protein sequence ID" value="AYO31179.1"/>
    <property type="molecule type" value="Genomic_DNA"/>
</dbReference>
<name>A0A3G2R703_9FIRM</name>
<evidence type="ECO:0008006" key="3">
    <source>
        <dbReference type="Google" id="ProtNLM"/>
    </source>
</evidence>
<dbReference type="Gene3D" id="1.50.10.20">
    <property type="match status" value="1"/>
</dbReference>
<dbReference type="Proteomes" id="UP000280960">
    <property type="component" value="Chromosome"/>
</dbReference>
<accession>A0A3G2R703</accession>
<protein>
    <recommendedName>
        <fullName evidence="3">Glycosyltransferase</fullName>
    </recommendedName>
</protein>
<proteinExistence type="predicted"/>
<evidence type="ECO:0000313" key="1">
    <source>
        <dbReference type="EMBL" id="AYO31179.1"/>
    </source>
</evidence>
<dbReference type="RefSeq" id="WP_120765754.1">
    <property type="nucleotide sequence ID" value="NZ_CP033169.1"/>
</dbReference>
<organism evidence="1 2">
    <name type="scientific">Biomaibacter acetigenes</name>
    <dbReference type="NCBI Taxonomy" id="2316383"/>
    <lineage>
        <taxon>Bacteria</taxon>
        <taxon>Bacillati</taxon>
        <taxon>Bacillota</taxon>
        <taxon>Clostridia</taxon>
        <taxon>Thermosediminibacterales</taxon>
        <taxon>Tepidanaerobacteraceae</taxon>
        <taxon>Biomaibacter</taxon>
    </lineage>
</organism>
<gene>
    <name evidence="1" type="ORF">D2962_11730</name>
</gene>
<dbReference type="AlphaFoldDB" id="A0A3G2R703"/>
<sequence>MYRHLVNMTDSTGIIQFADKSRPLKESGYTVDDNARALVVAMGMEAEERERLINIYARFLEEAQDSKGVWQNLKVDGKFLPVINSEDSIGRGILAASFAVDCGIPETEKMARKMLKKALPRALQFNSPRALAYTLLGVVNLISCCRNLYLLPKAKNMAQRLIRLYEMNRGQNWLWFEDRLTYCNALLPHSLFSFYRVSGDSSALKVARDTLNFLIDSLFQKGYLNIVGNRGWWQKESLIPPYDQQPVDAASVVLACLEAFIVTGEMEYIFKAQTAYDWYWGKNINGVPLYNEDTQGCHDALVPDGVNLNQGAEAVISFLMAHQVLKDVIEKKRQRLIPAV</sequence>
<evidence type="ECO:0000313" key="2">
    <source>
        <dbReference type="Proteomes" id="UP000280960"/>
    </source>
</evidence>
<dbReference type="InterPro" id="IPR008928">
    <property type="entry name" value="6-hairpin_glycosidase_sf"/>
</dbReference>
<dbReference type="GO" id="GO:0005975">
    <property type="term" value="P:carbohydrate metabolic process"/>
    <property type="evidence" value="ECO:0007669"/>
    <property type="project" value="InterPro"/>
</dbReference>